<dbReference type="PANTHER" id="PTHR16305">
    <property type="entry name" value="TESTICULAR SOLUBLE ADENYLYL CYCLASE"/>
    <property type="match status" value="1"/>
</dbReference>
<dbReference type="STRING" id="7168.A0A182NAI8"/>
<dbReference type="GO" id="GO:0005737">
    <property type="term" value="C:cytoplasm"/>
    <property type="evidence" value="ECO:0007669"/>
    <property type="project" value="TreeGrafter"/>
</dbReference>
<dbReference type="EnsemblMetazoa" id="ADIR004664-RA">
    <property type="protein sequence ID" value="ADIR004664-PA"/>
    <property type="gene ID" value="ADIR004664"/>
</dbReference>
<protein>
    <recommendedName>
        <fullName evidence="4">Guanylate cyclase domain-containing protein</fullName>
    </recommendedName>
</protein>
<evidence type="ECO:0000313" key="6">
    <source>
        <dbReference type="Proteomes" id="UP000075884"/>
    </source>
</evidence>
<keyword evidence="6" id="KW-1185">Reference proteome</keyword>
<dbReference type="PROSITE" id="PS50125">
    <property type="entry name" value="GUANYLATE_CYCLASE_2"/>
    <property type="match status" value="2"/>
</dbReference>
<dbReference type="SUPFAM" id="SSF52540">
    <property type="entry name" value="P-loop containing nucleoside triphosphate hydrolases"/>
    <property type="match status" value="1"/>
</dbReference>
<evidence type="ECO:0000313" key="5">
    <source>
        <dbReference type="EnsemblMetazoa" id="ADIR004664-PA"/>
    </source>
</evidence>
<proteinExistence type="predicted"/>
<dbReference type="GO" id="GO:0005524">
    <property type="term" value="F:ATP binding"/>
    <property type="evidence" value="ECO:0007669"/>
    <property type="project" value="UniProtKB-KW"/>
</dbReference>
<evidence type="ECO:0000256" key="1">
    <source>
        <dbReference type="ARBA" id="ARBA00022741"/>
    </source>
</evidence>
<keyword evidence="1" id="KW-0547">Nucleotide-binding</keyword>
<evidence type="ECO:0000256" key="3">
    <source>
        <dbReference type="ARBA" id="ARBA00023239"/>
    </source>
</evidence>
<dbReference type="VEuPathDB" id="VectorBase:ADIR004664"/>
<dbReference type="Pfam" id="PF00211">
    <property type="entry name" value="Guanylate_cyc"/>
    <property type="match status" value="1"/>
</dbReference>
<dbReference type="Proteomes" id="UP000075884">
    <property type="component" value="Unassembled WGS sequence"/>
</dbReference>
<keyword evidence="2" id="KW-0067">ATP-binding</keyword>
<name>A0A182NAI8_9DIPT</name>
<dbReference type="GO" id="GO:0035556">
    <property type="term" value="P:intracellular signal transduction"/>
    <property type="evidence" value="ECO:0007669"/>
    <property type="project" value="InterPro"/>
</dbReference>
<organism evidence="5 6">
    <name type="scientific">Anopheles dirus</name>
    <dbReference type="NCBI Taxonomy" id="7168"/>
    <lineage>
        <taxon>Eukaryota</taxon>
        <taxon>Metazoa</taxon>
        <taxon>Ecdysozoa</taxon>
        <taxon>Arthropoda</taxon>
        <taxon>Hexapoda</taxon>
        <taxon>Insecta</taxon>
        <taxon>Pterygota</taxon>
        <taxon>Neoptera</taxon>
        <taxon>Endopterygota</taxon>
        <taxon>Diptera</taxon>
        <taxon>Nematocera</taxon>
        <taxon>Culicoidea</taxon>
        <taxon>Culicidae</taxon>
        <taxon>Anophelinae</taxon>
        <taxon>Anopheles</taxon>
    </lineage>
</organism>
<keyword evidence="3" id="KW-0456">Lyase</keyword>
<reference evidence="6" key="1">
    <citation type="submission" date="2013-03" db="EMBL/GenBank/DDBJ databases">
        <title>The Genome Sequence of Anopheles dirus WRAIR2.</title>
        <authorList>
            <consortium name="The Broad Institute Genomics Platform"/>
            <person name="Neafsey D.E."/>
            <person name="Walton C."/>
            <person name="Walker B."/>
            <person name="Young S.K."/>
            <person name="Zeng Q."/>
            <person name="Gargeya S."/>
            <person name="Fitzgerald M."/>
            <person name="Haas B."/>
            <person name="Abouelleil A."/>
            <person name="Allen A.W."/>
            <person name="Alvarado L."/>
            <person name="Arachchi H.M."/>
            <person name="Berlin A.M."/>
            <person name="Chapman S.B."/>
            <person name="Gainer-Dewar J."/>
            <person name="Goldberg J."/>
            <person name="Griggs A."/>
            <person name="Gujja S."/>
            <person name="Hansen M."/>
            <person name="Howarth C."/>
            <person name="Imamovic A."/>
            <person name="Ireland A."/>
            <person name="Larimer J."/>
            <person name="McCowan C."/>
            <person name="Murphy C."/>
            <person name="Pearson M."/>
            <person name="Poon T.W."/>
            <person name="Priest M."/>
            <person name="Roberts A."/>
            <person name="Saif S."/>
            <person name="Shea T."/>
            <person name="Sisk P."/>
            <person name="Sykes S."/>
            <person name="Wortman J."/>
            <person name="Nusbaum C."/>
            <person name="Birren B."/>
        </authorList>
    </citation>
    <scope>NUCLEOTIDE SEQUENCE [LARGE SCALE GENOMIC DNA]</scope>
    <source>
        <strain evidence="6">WRAIR2</strain>
    </source>
</reference>
<dbReference type="PANTHER" id="PTHR16305:SF28">
    <property type="entry name" value="GUANYLATE CYCLASE DOMAIN-CONTAINING PROTEIN"/>
    <property type="match status" value="1"/>
</dbReference>
<sequence length="1649" mass="188369">FTDLSELYSKPENGGASKLSQVLNTYLGGIVHEILGHGGDVLKFSGDAMLVLFKANSSVSLPDAIHRAIDTSIIIQLSYGRYKTDVGVTLRIKIAISAGEVHFSLVGNETFSHYIVAGQPVWKVKLAERIALAGDIIVTYYGSYLKPHAWSYIHDNEYLWEPCPDRMHLKIKGFTSYWRSTKRLNFAEISYRDDQDSEDLLEQDDAIKIDSEMLAIRPRLKYVTPHSVATSLQKFLIKPVLNAVENNEPLQLLTEMRQIVTVFLNIVLKPRDVVELIKEINSIFTTVCKIVEGHEGIVNKLSLFDKDAMFLIIFGLRGLKHEMDSQIALHCACEIQERYAKNPSILSASIGVTTGMAYCGIVGHTVRREYSAIGVDVNKAARLMMAYPHKVTCDKSTFMMSKLDPAHFTLQDAIQLKGLHNVGPIYEFREFIAERELLKPMVYNYPLVDRDQFIEIFQEMVEDGMVIAQQTAQHARIIDIPNVQWIQNCLLIRAEAQMGKTRLMNEFFYIALRNKHISSLCFSLSLKDSKKPFSAASLCLSRPLGFTETITTVARQNRMKLYLREHKMEQHLSLLNEVLGTNFVQTEATAGLNQADRDAVRKELFRFLCQKTFQNLWVLIIDDAEFIDDESFDLFDVIWEMPQIITVLTVGYQKRLSPIRVRVLDSPHVCQVKLPPIETLLHKAVACQFLNVNAIPLDLERLLHTISNGNPGWINTFLLCLRQSGILRVKRMGYCEAQTEGYVFCESSFLQRDSLKSSSTLRPTLSDWRLFETSFEVGDPLHYPGDQTPSLFNKIVDVAYLTEAVDTKDYYTSHNLEAFHLMLYDSLSAFEQLVCKCAAFLGQKFLRASLMYTMATESEWDVAIAMKKLFDLQILSCAIGDFSEGFRLAQKNVNSGWLGRGECACIALDIDRTCKDLPKYAVCGYSKFNSREFHSTVYNLVTEEQKKQYHSNALEFIESETRKCNSCGATPFRNLMSSEETYEVQTDCRRAEESGEANEILLQNSSSVKSMMFDCFRRRRSSTRRAPVLSYGAYSFVSCNCNMILYSMFSEIVLHSKGAGLLEKCIEANIEWARICIKMSNIPKAISILEAAGKLMPVLYCSICIVLEYMQFRILIQKLITNNDFFQQIDTAENVALVTYLKGRLYTTEAKGKYCLGQFERALELYYRASRTMGMAFPRQRSLVRLKSTYYLSVVKRLLDPTRNGKPSSRKGLFYSLIVSQIASCFNGMHKLFVKLRDWDRAALAAVWGLKHALRHRKGSTVLVKSFANLFHTAYHLGFSESIAWMQERSLELVAENVRRIDADYLDAVVRYYTALFLCQTLRSKKILSIELGKVVLHINDKLQHQSSEWDIIPILCELLLSHRRIAETVQTLWTLQKLLVHQQNRTGHIWYYAICLDVLLDTSCCIESYRRCENFYFKNRESFPAQRDTFASARLFANLWLWCVRYGAWVAADNWLALLREYFALGVHDSTINVHTAIRIVEGMVLTLIYHIEARNTAQIRRVRAGIETLLGSVGQALAVNRNHVARFELMRIYYRQVVAPDSRGNACRRQLAAAAKGAQCRNDHLCHDHIRHTAKFWHRELPPALETFWLDHAAGSVRSDGASQSQSFTAGSPFGISNEQLYDYASCILNHERIYPYSMPLPRARFR</sequence>
<dbReference type="GO" id="GO:0009190">
    <property type="term" value="P:cyclic nucleotide biosynthetic process"/>
    <property type="evidence" value="ECO:0007669"/>
    <property type="project" value="InterPro"/>
</dbReference>
<dbReference type="Gene3D" id="3.30.70.1230">
    <property type="entry name" value="Nucleotide cyclase"/>
    <property type="match status" value="2"/>
</dbReference>
<evidence type="ECO:0000259" key="4">
    <source>
        <dbReference type="PROSITE" id="PS50125"/>
    </source>
</evidence>
<dbReference type="InterPro" id="IPR027417">
    <property type="entry name" value="P-loop_NTPase"/>
</dbReference>
<dbReference type="InterPro" id="IPR001054">
    <property type="entry name" value="A/G_cyclase"/>
</dbReference>
<dbReference type="SUPFAM" id="SSF55073">
    <property type="entry name" value="Nucleotide cyclase"/>
    <property type="match status" value="2"/>
</dbReference>
<reference evidence="5" key="2">
    <citation type="submission" date="2020-05" db="UniProtKB">
        <authorList>
            <consortium name="EnsemblMetazoa"/>
        </authorList>
    </citation>
    <scope>IDENTIFICATION</scope>
    <source>
        <strain evidence="5">WRAIR2</strain>
    </source>
</reference>
<dbReference type="FunFam" id="3.30.70.1230:FF:000017">
    <property type="entry name" value="Adenylate cyclase type 10"/>
    <property type="match status" value="1"/>
</dbReference>
<evidence type="ECO:0000256" key="2">
    <source>
        <dbReference type="ARBA" id="ARBA00022840"/>
    </source>
</evidence>
<feature type="domain" description="Guanylate cyclase" evidence="4">
    <location>
        <begin position="250"/>
        <end position="384"/>
    </location>
</feature>
<feature type="domain" description="Guanylate cyclase" evidence="4">
    <location>
        <begin position="1"/>
        <end position="128"/>
    </location>
</feature>
<dbReference type="InterPro" id="IPR029787">
    <property type="entry name" value="Nucleotide_cyclase"/>
</dbReference>
<dbReference type="GO" id="GO:0004016">
    <property type="term" value="F:adenylate cyclase activity"/>
    <property type="evidence" value="ECO:0007669"/>
    <property type="project" value="TreeGrafter"/>
</dbReference>
<dbReference type="CDD" id="cd07302">
    <property type="entry name" value="CHD"/>
    <property type="match status" value="2"/>
</dbReference>
<accession>A0A182NAI8</accession>